<gene>
    <name evidence="1" type="ORF">BMW23_1177</name>
</gene>
<sequence>MCIQQKIYIFTDMISIFIKDMFNNNTIKGGSIRPPFNTPII</sequence>
<dbReference type="Proteomes" id="UP000240325">
    <property type="component" value="Segment"/>
</dbReference>
<accession>A0A2H4UWC1</accession>
<name>A0A2H4UWC1_9VIRU</name>
<reference evidence="1" key="1">
    <citation type="journal article" date="2017" name="Elife">
        <title>The kinetoplastid-infecting Bodo saltans virus (BsV), a window into the most abundant giant viruses in the sea.</title>
        <authorList>
            <person name="Deeg C.M."/>
            <person name="Chow C.-E.T."/>
            <person name="Suttle C.A."/>
        </authorList>
    </citation>
    <scope>NUCLEOTIDE SEQUENCE</scope>
    <source>
        <strain evidence="1">NG1</strain>
    </source>
</reference>
<keyword evidence="2" id="KW-1185">Reference proteome</keyword>
<proteinExistence type="predicted"/>
<evidence type="ECO:0000313" key="1">
    <source>
        <dbReference type="EMBL" id="ATZ81220.1"/>
    </source>
</evidence>
<organism evidence="1">
    <name type="scientific">Bodo saltans virus</name>
    <dbReference type="NCBI Taxonomy" id="2024608"/>
    <lineage>
        <taxon>Viruses</taxon>
        <taxon>Varidnaviria</taxon>
        <taxon>Bamfordvirae</taxon>
        <taxon>Nucleocytoviricota</taxon>
        <taxon>Megaviricetes</taxon>
        <taxon>Imitervirales</taxon>
        <taxon>Mimiviridae</taxon>
        <taxon>Klosneuvirinae</taxon>
        <taxon>Theiavirus</taxon>
        <taxon>Theiavirus salishense</taxon>
    </lineage>
</organism>
<dbReference type="EMBL" id="MF782455">
    <property type="protein sequence ID" value="ATZ81220.1"/>
    <property type="molecule type" value="Genomic_DNA"/>
</dbReference>
<evidence type="ECO:0000313" key="2">
    <source>
        <dbReference type="Proteomes" id="UP000240325"/>
    </source>
</evidence>
<protein>
    <submittedName>
        <fullName evidence="1">Uncharacterized protein</fullName>
    </submittedName>
</protein>